<dbReference type="Gene3D" id="3.90.226.10">
    <property type="entry name" value="2-enoyl-CoA Hydratase, Chain A, domain 1"/>
    <property type="match status" value="1"/>
</dbReference>
<dbReference type="Proteomes" id="UP000198870">
    <property type="component" value="Unassembled WGS sequence"/>
</dbReference>
<dbReference type="Pfam" id="PF00378">
    <property type="entry name" value="ECH_1"/>
    <property type="match status" value="1"/>
</dbReference>
<dbReference type="NCBIfam" id="NF006699">
    <property type="entry name" value="PRK09245.1"/>
    <property type="match status" value="1"/>
</dbReference>
<dbReference type="AlphaFoldDB" id="A0A1G5DGY8"/>
<accession>A0A1G5DGY8</accession>
<name>A0A1G5DGY8_9BACT</name>
<evidence type="ECO:0000313" key="5">
    <source>
        <dbReference type="Proteomes" id="UP000198870"/>
    </source>
</evidence>
<proteinExistence type="inferred from homology"/>
<organism evidence="4 5">
    <name type="scientific">Desulfoluna spongiiphila</name>
    <dbReference type="NCBI Taxonomy" id="419481"/>
    <lineage>
        <taxon>Bacteria</taxon>
        <taxon>Pseudomonadati</taxon>
        <taxon>Thermodesulfobacteriota</taxon>
        <taxon>Desulfobacteria</taxon>
        <taxon>Desulfobacterales</taxon>
        <taxon>Desulfolunaceae</taxon>
        <taxon>Desulfoluna</taxon>
    </lineage>
</organism>
<sequence>MDGFTEMLVERDGRVVTATLNRPEIRNALTGGAMVEELCRLVDEVNKDTGVSVLVLTGSDPAFSSGGNIKDMAGRKGMFAGDGPELVARYKSHVQRIPLAMESLEIPIIAAVNGPAVGAGFDLTLMCDLRIASERATFGETFLNVGLIPGDGGAWLLPRALGMAKACELAFTAEVIDAQRALEMGLVSRVVPHGALMEEATALAEKIAAKPPRALRMTKRLLKMGQRTELADFLETCALMQAQCHGSEDHKEALAAIFEKREPRFTGK</sequence>
<dbReference type="GO" id="GO:0006635">
    <property type="term" value="P:fatty acid beta-oxidation"/>
    <property type="evidence" value="ECO:0007669"/>
    <property type="project" value="TreeGrafter"/>
</dbReference>
<keyword evidence="2" id="KW-0456">Lyase</keyword>
<comment type="similarity">
    <text evidence="1 3">Belongs to the enoyl-CoA hydratase/isomerase family.</text>
</comment>
<dbReference type="InterPro" id="IPR014748">
    <property type="entry name" value="Enoyl-CoA_hydra_C"/>
</dbReference>
<dbReference type="EMBL" id="FMUX01000004">
    <property type="protein sequence ID" value="SCY13718.1"/>
    <property type="molecule type" value="Genomic_DNA"/>
</dbReference>
<dbReference type="SUPFAM" id="SSF52096">
    <property type="entry name" value="ClpP/crotonase"/>
    <property type="match status" value="1"/>
</dbReference>
<gene>
    <name evidence="4" type="ORF">SAMN05216233_104175</name>
</gene>
<dbReference type="InterPro" id="IPR018376">
    <property type="entry name" value="Enoyl-CoA_hyd/isom_CS"/>
</dbReference>
<dbReference type="PROSITE" id="PS00166">
    <property type="entry name" value="ENOYL_COA_HYDRATASE"/>
    <property type="match status" value="1"/>
</dbReference>
<dbReference type="InterPro" id="IPR029045">
    <property type="entry name" value="ClpP/crotonase-like_dom_sf"/>
</dbReference>
<evidence type="ECO:0000256" key="3">
    <source>
        <dbReference type="RuleBase" id="RU003707"/>
    </source>
</evidence>
<dbReference type="InterPro" id="IPR001753">
    <property type="entry name" value="Enoyl-CoA_hydra/iso"/>
</dbReference>
<dbReference type="OrthoDB" id="5365311at2"/>
<evidence type="ECO:0000256" key="2">
    <source>
        <dbReference type="ARBA" id="ARBA00023239"/>
    </source>
</evidence>
<dbReference type="PANTHER" id="PTHR11941:SF133">
    <property type="entry name" value="1,2-EPOXYPHENYLACETYL-COA ISOMERASE"/>
    <property type="match status" value="1"/>
</dbReference>
<protein>
    <submittedName>
        <fullName evidence="4">Enoyl-CoA hydratase/carnithine racemase</fullName>
    </submittedName>
</protein>
<dbReference type="RefSeq" id="WP_092209945.1">
    <property type="nucleotide sequence ID" value="NZ_FMUX01000004.1"/>
</dbReference>
<reference evidence="4 5" key="1">
    <citation type="submission" date="2016-10" db="EMBL/GenBank/DDBJ databases">
        <authorList>
            <person name="de Groot N.N."/>
        </authorList>
    </citation>
    <scope>NUCLEOTIDE SEQUENCE [LARGE SCALE GENOMIC DNA]</scope>
    <source>
        <strain evidence="4 5">AA1</strain>
    </source>
</reference>
<keyword evidence="5" id="KW-1185">Reference proteome</keyword>
<evidence type="ECO:0000256" key="1">
    <source>
        <dbReference type="ARBA" id="ARBA00005254"/>
    </source>
</evidence>
<dbReference type="STRING" id="419481.SAMN05216233_104175"/>
<dbReference type="GO" id="GO:0016829">
    <property type="term" value="F:lyase activity"/>
    <property type="evidence" value="ECO:0007669"/>
    <property type="project" value="UniProtKB-KW"/>
</dbReference>
<dbReference type="PANTHER" id="PTHR11941">
    <property type="entry name" value="ENOYL-COA HYDRATASE-RELATED"/>
    <property type="match status" value="1"/>
</dbReference>
<evidence type="ECO:0000313" key="4">
    <source>
        <dbReference type="EMBL" id="SCY13718.1"/>
    </source>
</evidence>
<dbReference type="Gene3D" id="1.10.12.10">
    <property type="entry name" value="Lyase 2-enoyl-coa Hydratase, Chain A, domain 2"/>
    <property type="match status" value="1"/>
</dbReference>
<dbReference type="CDD" id="cd06558">
    <property type="entry name" value="crotonase-like"/>
    <property type="match status" value="1"/>
</dbReference>